<dbReference type="GO" id="GO:0020037">
    <property type="term" value="F:heme binding"/>
    <property type="evidence" value="ECO:0007669"/>
    <property type="project" value="InterPro"/>
</dbReference>
<dbReference type="AlphaFoldDB" id="A0AAE8MNB0"/>
<organism evidence="7 8">
    <name type="scientific">Cephalotrichum gorgonifer</name>
    <dbReference type="NCBI Taxonomy" id="2041049"/>
    <lineage>
        <taxon>Eukaryota</taxon>
        <taxon>Fungi</taxon>
        <taxon>Dikarya</taxon>
        <taxon>Ascomycota</taxon>
        <taxon>Pezizomycotina</taxon>
        <taxon>Sordariomycetes</taxon>
        <taxon>Hypocreomycetidae</taxon>
        <taxon>Microascales</taxon>
        <taxon>Microascaceae</taxon>
        <taxon>Cephalotrichum</taxon>
    </lineage>
</organism>
<evidence type="ECO:0000313" key="8">
    <source>
        <dbReference type="Proteomes" id="UP001187682"/>
    </source>
</evidence>
<dbReference type="EMBL" id="ONZQ02000001">
    <property type="protein sequence ID" value="SPN96562.1"/>
    <property type="molecule type" value="Genomic_DNA"/>
</dbReference>
<evidence type="ECO:0000256" key="4">
    <source>
        <dbReference type="ARBA" id="ARBA00023004"/>
    </source>
</evidence>
<evidence type="ECO:0000256" key="5">
    <source>
        <dbReference type="PIRSR" id="PIRSR602401-1"/>
    </source>
</evidence>
<dbReference type="InterPro" id="IPR001128">
    <property type="entry name" value="Cyt_P450"/>
</dbReference>
<dbReference type="PROSITE" id="PS00086">
    <property type="entry name" value="CYTOCHROME_P450"/>
    <property type="match status" value="1"/>
</dbReference>
<dbReference type="CDD" id="cd11062">
    <property type="entry name" value="CYP58-like"/>
    <property type="match status" value="1"/>
</dbReference>
<dbReference type="GO" id="GO:0004497">
    <property type="term" value="F:monooxygenase activity"/>
    <property type="evidence" value="ECO:0007669"/>
    <property type="project" value="UniProtKB-KW"/>
</dbReference>
<dbReference type="PRINTS" id="PR00385">
    <property type="entry name" value="P450"/>
</dbReference>
<keyword evidence="6" id="KW-0503">Monooxygenase</keyword>
<comment type="cofactor">
    <cofactor evidence="1 5">
        <name>heme</name>
        <dbReference type="ChEBI" id="CHEBI:30413"/>
    </cofactor>
</comment>
<keyword evidence="3 5" id="KW-0479">Metal-binding</keyword>
<comment type="caution">
    <text evidence="7">The sequence shown here is derived from an EMBL/GenBank/DDBJ whole genome shotgun (WGS) entry which is preliminary data.</text>
</comment>
<keyword evidence="2 5" id="KW-0349">Heme</keyword>
<dbReference type="Gene3D" id="1.10.630.10">
    <property type="entry name" value="Cytochrome P450"/>
    <property type="match status" value="1"/>
</dbReference>
<evidence type="ECO:0000256" key="3">
    <source>
        <dbReference type="ARBA" id="ARBA00022723"/>
    </source>
</evidence>
<dbReference type="Pfam" id="PF00067">
    <property type="entry name" value="p450"/>
    <property type="match status" value="1"/>
</dbReference>
<proteinExistence type="inferred from homology"/>
<dbReference type="InterPro" id="IPR036396">
    <property type="entry name" value="Cyt_P450_sf"/>
</dbReference>
<dbReference type="InterPro" id="IPR002401">
    <property type="entry name" value="Cyt_P450_E_grp-I"/>
</dbReference>
<evidence type="ECO:0000256" key="2">
    <source>
        <dbReference type="ARBA" id="ARBA00022617"/>
    </source>
</evidence>
<dbReference type="InterPro" id="IPR050121">
    <property type="entry name" value="Cytochrome_P450_monoxygenase"/>
</dbReference>
<sequence length="500" mass="57055">MGIVEHLFDHKAEVGLYAGLLIVSWKAVVYTFRLFGHPLSSIPGPKIAAASRLYEFYWDSIQQGRLWAQLPKLHKKYGPIIRLGPNEVHIGDSTYFDTLFGFNTLKKEAMTAKQYGLSHALFATEDYETWARKKAAFGDSFSRRKALQLKDMIDERISRACDKIRDHSNEDKTIDLALIFRATPAEIATQFLFGEDYGFLEDEQMSANMCDKSYDSVLGLTHLGRFTPFWFPLLWSLLRQQIKMLLGFREPGAAFLAFFKANLNHAVMFEVFLNHKSLRESERTVDTLAQHAMTIWSGGWETVGYTLTSGTYAVLRNRQVMERLQKELVNAWPNPDTNPPMSTLDNLPYLNAVIKETFRTSPGAVCRLTRVNETEPTHFQGYTLPPGTLMSMSLPMVLDDPSIWGPDHDVFRPERWLEPGAEKLERYLVNFSKGTRVCPGIELARIETRLIIGTLFRRFDMSIPADAHLTDEDIYAYYDGFTPVSKSKKHSLPVKATPLK</sequence>
<protein>
    <submittedName>
        <fullName evidence="7">Related to trichodiene oxygenase cytochrome P450</fullName>
    </submittedName>
</protein>
<dbReference type="SUPFAM" id="SSF48264">
    <property type="entry name" value="Cytochrome P450"/>
    <property type="match status" value="1"/>
</dbReference>
<gene>
    <name evidence="7" type="ORF">DNG_00085</name>
</gene>
<feature type="binding site" description="axial binding residue" evidence="5">
    <location>
        <position position="438"/>
    </location>
    <ligand>
        <name>heme</name>
        <dbReference type="ChEBI" id="CHEBI:30413"/>
    </ligand>
    <ligandPart>
        <name>Fe</name>
        <dbReference type="ChEBI" id="CHEBI:18248"/>
    </ligandPart>
</feature>
<dbReference type="PANTHER" id="PTHR24305:SF152">
    <property type="entry name" value="P450, PUTATIVE (EUROFUNG)-RELATED"/>
    <property type="match status" value="1"/>
</dbReference>
<dbReference type="InterPro" id="IPR017972">
    <property type="entry name" value="Cyt_P450_CS"/>
</dbReference>
<dbReference type="PRINTS" id="PR00463">
    <property type="entry name" value="EP450I"/>
</dbReference>
<name>A0AAE8MNB0_9PEZI</name>
<evidence type="ECO:0000256" key="1">
    <source>
        <dbReference type="ARBA" id="ARBA00001971"/>
    </source>
</evidence>
<comment type="similarity">
    <text evidence="6">Belongs to the cytochrome P450 family.</text>
</comment>
<reference evidence="7" key="1">
    <citation type="submission" date="2018-03" db="EMBL/GenBank/DDBJ databases">
        <authorList>
            <person name="Guldener U."/>
        </authorList>
    </citation>
    <scope>NUCLEOTIDE SEQUENCE</scope>
</reference>
<dbReference type="Proteomes" id="UP001187682">
    <property type="component" value="Unassembled WGS sequence"/>
</dbReference>
<keyword evidence="8" id="KW-1185">Reference proteome</keyword>
<dbReference type="GO" id="GO:0005506">
    <property type="term" value="F:iron ion binding"/>
    <property type="evidence" value="ECO:0007669"/>
    <property type="project" value="InterPro"/>
</dbReference>
<evidence type="ECO:0000256" key="6">
    <source>
        <dbReference type="RuleBase" id="RU000461"/>
    </source>
</evidence>
<evidence type="ECO:0000313" key="7">
    <source>
        <dbReference type="EMBL" id="SPN96562.1"/>
    </source>
</evidence>
<dbReference type="GO" id="GO:0016705">
    <property type="term" value="F:oxidoreductase activity, acting on paired donors, with incorporation or reduction of molecular oxygen"/>
    <property type="evidence" value="ECO:0007669"/>
    <property type="project" value="InterPro"/>
</dbReference>
<keyword evidence="4 5" id="KW-0408">Iron</keyword>
<accession>A0AAE8MNB0</accession>
<dbReference type="PANTHER" id="PTHR24305">
    <property type="entry name" value="CYTOCHROME P450"/>
    <property type="match status" value="1"/>
</dbReference>
<keyword evidence="6" id="KW-0560">Oxidoreductase</keyword>